<evidence type="ECO:0000256" key="8">
    <source>
        <dbReference type="HAMAP-Rule" id="MF_03100"/>
    </source>
</evidence>
<evidence type="ECO:0000256" key="6">
    <source>
        <dbReference type="ARBA" id="ARBA00023204"/>
    </source>
</evidence>
<protein>
    <submittedName>
        <fullName evidence="11">Slx1p</fullName>
    </submittedName>
</protein>
<keyword evidence="7 8" id="KW-0539">Nucleus</keyword>
<keyword evidence="4 8" id="KW-0378">Hydrolase</keyword>
<keyword evidence="2 8" id="KW-0255">Endonuclease</keyword>
<feature type="domain" description="GIY-YIG" evidence="10">
    <location>
        <begin position="13"/>
        <end position="93"/>
    </location>
</feature>
<dbReference type="STRING" id="2020962.A0A2N1J9I8"/>
<keyword evidence="5 8" id="KW-0233">DNA recombination</keyword>
<dbReference type="InterPro" id="IPR035901">
    <property type="entry name" value="GIY-YIG_endonuc_sf"/>
</dbReference>
<dbReference type="InterPro" id="IPR050381">
    <property type="entry name" value="SLX1_endonuclease"/>
</dbReference>
<evidence type="ECO:0000259" key="10">
    <source>
        <dbReference type="PROSITE" id="PS50164"/>
    </source>
</evidence>
<dbReference type="CDD" id="cd10455">
    <property type="entry name" value="GIY-YIG_SLX1"/>
    <property type="match status" value="1"/>
</dbReference>
<evidence type="ECO:0000256" key="7">
    <source>
        <dbReference type="ARBA" id="ARBA00023242"/>
    </source>
</evidence>
<dbReference type="GO" id="GO:0033557">
    <property type="term" value="C:Slx1-Slx4 complex"/>
    <property type="evidence" value="ECO:0007669"/>
    <property type="project" value="UniProtKB-UniRule"/>
</dbReference>
<keyword evidence="12" id="KW-1185">Reference proteome</keyword>
<keyword evidence="1 8" id="KW-0540">Nuclease</keyword>
<comment type="function">
    <text evidence="8">Catalytic subunit of the SLX1-SLX4 structure-specific endonuclease that resolves DNA secondary structures generated during DNA repair and recombination. Has endonuclease activity towards branched DNA substrates, introducing single-strand cuts in duplex DNA close to junctions with ss-DNA.</text>
</comment>
<comment type="subunit">
    <text evidence="8">Forms a heterodimer with SLX4.</text>
</comment>
<dbReference type="PANTHER" id="PTHR20208">
    <property type="entry name" value="STRUCTURE-SPECIFIC ENDONUCLEASE SUBUNIT SLX1"/>
    <property type="match status" value="1"/>
</dbReference>
<feature type="region of interest" description="Disordered" evidence="9">
    <location>
        <begin position="227"/>
        <end position="250"/>
    </location>
</feature>
<dbReference type="GO" id="GO:0017108">
    <property type="term" value="F:5'-flap endonuclease activity"/>
    <property type="evidence" value="ECO:0007669"/>
    <property type="project" value="InterPro"/>
</dbReference>
<evidence type="ECO:0000313" key="11">
    <source>
        <dbReference type="EMBL" id="PKI83220.1"/>
    </source>
</evidence>
<evidence type="ECO:0000256" key="9">
    <source>
        <dbReference type="SAM" id="MobiDB-lite"/>
    </source>
</evidence>
<dbReference type="InterPro" id="IPR000305">
    <property type="entry name" value="GIY-YIG_endonuc"/>
</dbReference>
<dbReference type="Gene3D" id="3.40.1440.10">
    <property type="entry name" value="GIY-YIG endonuclease"/>
    <property type="match status" value="1"/>
</dbReference>
<evidence type="ECO:0000256" key="5">
    <source>
        <dbReference type="ARBA" id="ARBA00023172"/>
    </source>
</evidence>
<dbReference type="Proteomes" id="UP000232875">
    <property type="component" value="Unassembled WGS sequence"/>
</dbReference>
<comment type="similarity">
    <text evidence="8">Belongs to the SLX1 family.</text>
</comment>
<dbReference type="PROSITE" id="PS50164">
    <property type="entry name" value="GIY_YIG"/>
    <property type="match status" value="1"/>
</dbReference>
<keyword evidence="3 8" id="KW-0227">DNA damage</keyword>
<dbReference type="InterPro" id="IPR027520">
    <property type="entry name" value="Slx1"/>
</dbReference>
<keyword evidence="6 8" id="KW-0234">DNA repair</keyword>
<dbReference type="HAMAP" id="MF_03100">
    <property type="entry name" value="Endonuc_su_Slx1"/>
    <property type="match status" value="1"/>
</dbReference>
<dbReference type="EMBL" id="KZ454992">
    <property type="protein sequence ID" value="PKI83220.1"/>
    <property type="molecule type" value="Genomic_DNA"/>
</dbReference>
<accession>A0A2N1J9I8</accession>
<sequence>MGTSTLAQHRTPAQYACYLLRSLSRPNHTYVGSTPDPVRRIRQHNGLIKHGAFMTRMARPWTMDALVFGFPSRIAALQFEWSWQSPHVSRHLREAGVCGDHAVHTGRSALPLFPSDRVETYKGRNGKVRTKARVSSVPEQRLIVMRALLASEPFCFWGLSVAFMTEVAYAQWLYLERQVKQVPRYEQGRVTGRTLSSPFPRTVCDFRGVDGLRVPLEQNGAAFPPLREAETASAWQKSQQKPKRTKQPAPLSAWAEAMPPARDAAALNFSWAHLASAPSAHFPPLPKTRGRTRNLLPLAAPDLTAAEIERRLLATQPAHVTCALCKQPIHKHDPTSYTTCPEASLTDTGVDACADHFHLECLARTATDTAHQRTFCLPRAVA</sequence>
<name>A0A2N1J9I8_9BASI</name>
<proteinExistence type="inferred from homology"/>
<evidence type="ECO:0000256" key="2">
    <source>
        <dbReference type="ARBA" id="ARBA00022759"/>
    </source>
</evidence>
<dbReference type="Pfam" id="PF01541">
    <property type="entry name" value="GIY-YIG"/>
    <property type="match status" value="1"/>
</dbReference>
<dbReference type="AlphaFoldDB" id="A0A2N1J9I8"/>
<dbReference type="GO" id="GO:0008821">
    <property type="term" value="F:crossover junction DNA endonuclease activity"/>
    <property type="evidence" value="ECO:0007669"/>
    <property type="project" value="TreeGrafter"/>
</dbReference>
<comment type="cofactor">
    <cofactor evidence="8">
        <name>a divalent metal cation</name>
        <dbReference type="ChEBI" id="CHEBI:60240"/>
    </cofactor>
</comment>
<reference evidence="11 12" key="1">
    <citation type="submission" date="2017-10" db="EMBL/GenBank/DDBJ databases">
        <title>A novel species of cold-tolerant Malassezia isolated from bats.</title>
        <authorList>
            <person name="Lorch J.M."/>
            <person name="Palmer J.M."/>
            <person name="Vanderwolf K.J."/>
            <person name="Schmidt K.Z."/>
            <person name="Verant M.L."/>
            <person name="Weller T.J."/>
            <person name="Blehert D.S."/>
        </authorList>
    </citation>
    <scope>NUCLEOTIDE SEQUENCE [LARGE SCALE GENOMIC DNA]</scope>
    <source>
        <strain evidence="11 12">NWHC:44797-103</strain>
    </source>
</reference>
<evidence type="ECO:0000256" key="3">
    <source>
        <dbReference type="ARBA" id="ARBA00022763"/>
    </source>
</evidence>
<dbReference type="SUPFAM" id="SSF82771">
    <property type="entry name" value="GIY-YIG endonuclease"/>
    <property type="match status" value="1"/>
</dbReference>
<dbReference type="OrthoDB" id="24645at2759"/>
<evidence type="ECO:0000256" key="4">
    <source>
        <dbReference type="ARBA" id="ARBA00022801"/>
    </source>
</evidence>
<comment type="subcellular location">
    <subcellularLocation>
        <location evidence="8">Nucleus</location>
    </subcellularLocation>
</comment>
<dbReference type="GO" id="GO:0000724">
    <property type="term" value="P:double-strand break repair via homologous recombination"/>
    <property type="evidence" value="ECO:0007669"/>
    <property type="project" value="TreeGrafter"/>
</dbReference>
<dbReference type="PANTHER" id="PTHR20208:SF10">
    <property type="entry name" value="STRUCTURE-SPECIFIC ENDONUCLEASE SUBUNIT SLX1"/>
    <property type="match status" value="1"/>
</dbReference>
<organism evidence="11 12">
    <name type="scientific">Malassezia vespertilionis</name>
    <dbReference type="NCBI Taxonomy" id="2020962"/>
    <lineage>
        <taxon>Eukaryota</taxon>
        <taxon>Fungi</taxon>
        <taxon>Dikarya</taxon>
        <taxon>Basidiomycota</taxon>
        <taxon>Ustilaginomycotina</taxon>
        <taxon>Malasseziomycetes</taxon>
        <taxon>Malasseziales</taxon>
        <taxon>Malasseziaceae</taxon>
        <taxon>Malassezia</taxon>
    </lineage>
</organism>
<gene>
    <name evidence="11" type="primary">SLX1</name>
    <name evidence="11" type="ORF">MVES_002922</name>
</gene>
<evidence type="ECO:0000313" key="12">
    <source>
        <dbReference type="Proteomes" id="UP000232875"/>
    </source>
</evidence>
<comment type="caution">
    <text evidence="8">Lacks conserved residue(s) required for the propagation of feature annotation.</text>
</comment>
<evidence type="ECO:0000256" key="1">
    <source>
        <dbReference type="ARBA" id="ARBA00022722"/>
    </source>
</evidence>